<name>A0ABV0VKV8_9TELE</name>
<protein>
    <submittedName>
        <fullName evidence="2">Uncharacterized protein</fullName>
    </submittedName>
</protein>
<feature type="compositionally biased region" description="Polar residues" evidence="1">
    <location>
        <begin position="61"/>
        <end position="72"/>
    </location>
</feature>
<organism evidence="2 3">
    <name type="scientific">Ilyodon furcidens</name>
    <name type="common">goldbreast splitfin</name>
    <dbReference type="NCBI Taxonomy" id="33524"/>
    <lineage>
        <taxon>Eukaryota</taxon>
        <taxon>Metazoa</taxon>
        <taxon>Chordata</taxon>
        <taxon>Craniata</taxon>
        <taxon>Vertebrata</taxon>
        <taxon>Euteleostomi</taxon>
        <taxon>Actinopterygii</taxon>
        <taxon>Neopterygii</taxon>
        <taxon>Teleostei</taxon>
        <taxon>Neoteleostei</taxon>
        <taxon>Acanthomorphata</taxon>
        <taxon>Ovalentaria</taxon>
        <taxon>Atherinomorphae</taxon>
        <taxon>Cyprinodontiformes</taxon>
        <taxon>Goodeidae</taxon>
        <taxon>Ilyodon</taxon>
    </lineage>
</organism>
<feature type="region of interest" description="Disordered" evidence="1">
    <location>
        <begin position="53"/>
        <end position="120"/>
    </location>
</feature>
<proteinExistence type="predicted"/>
<keyword evidence="3" id="KW-1185">Reference proteome</keyword>
<evidence type="ECO:0000256" key="1">
    <source>
        <dbReference type="SAM" id="MobiDB-lite"/>
    </source>
</evidence>
<dbReference type="Proteomes" id="UP001482620">
    <property type="component" value="Unassembled WGS sequence"/>
</dbReference>
<dbReference type="EMBL" id="JAHRIQ010112008">
    <property type="protein sequence ID" value="MEQ2257645.1"/>
    <property type="molecule type" value="Genomic_DNA"/>
</dbReference>
<comment type="caution">
    <text evidence="2">The sequence shown here is derived from an EMBL/GenBank/DDBJ whole genome shotgun (WGS) entry which is preliminary data.</text>
</comment>
<sequence length="120" mass="13973">MQTRAWMRLFKNSLQLYLKKFHKRKGKNENTAGTNMSNPKTYMCTPCRNEANIKQSPGLASGQNRVKMNNNKEPAGNKEHRPIHIQQDVRGEQRTDNQKTQNRYCKETGRPKGQVEQIDQ</sequence>
<reference evidence="2 3" key="1">
    <citation type="submission" date="2021-06" db="EMBL/GenBank/DDBJ databases">
        <authorList>
            <person name="Palmer J.M."/>
        </authorList>
    </citation>
    <scope>NUCLEOTIDE SEQUENCE [LARGE SCALE GENOMIC DNA]</scope>
    <source>
        <strain evidence="3">if_2019</strain>
        <tissue evidence="2">Muscle</tissue>
    </source>
</reference>
<evidence type="ECO:0000313" key="3">
    <source>
        <dbReference type="Proteomes" id="UP001482620"/>
    </source>
</evidence>
<gene>
    <name evidence="2" type="ORF">ILYODFUR_036849</name>
</gene>
<evidence type="ECO:0000313" key="2">
    <source>
        <dbReference type="EMBL" id="MEQ2257645.1"/>
    </source>
</evidence>
<feature type="compositionally biased region" description="Basic and acidic residues" evidence="1">
    <location>
        <begin position="75"/>
        <end position="97"/>
    </location>
</feature>
<accession>A0ABV0VKV8</accession>